<keyword evidence="2" id="KW-1185">Reference proteome</keyword>
<dbReference type="AlphaFoldDB" id="A0A671DRR6"/>
<accession>A0A671DRR6</accession>
<gene>
    <name evidence="1" type="primary">RNF146</name>
</gene>
<reference evidence="1 2" key="1">
    <citation type="journal article" date="2015" name="Annu Rev Anim Biosci">
        <title>The Genome 10K Project: a way forward.</title>
        <authorList>
            <person name="Koepfli K.P."/>
            <person name="Paten B."/>
            <person name="O'Brien S.J."/>
            <person name="Koepfli K.P."/>
            <person name="Paten B."/>
            <person name="Antunes A."/>
            <person name="Belov K."/>
            <person name="Bustamante C."/>
            <person name="Castoe T.A."/>
            <person name="Clawson H."/>
            <person name="Crawford A.J."/>
            <person name="Diekhans M."/>
            <person name="Distel D."/>
            <person name="Durbin R."/>
            <person name="Earl D."/>
            <person name="Fujita M.K."/>
            <person name="Gamble T."/>
            <person name="Georges A."/>
            <person name="Gemmell N."/>
            <person name="Gilbert M.T."/>
            <person name="Graves J.M."/>
            <person name="Green R.E."/>
            <person name="Hickey G."/>
            <person name="Jarvis E.D."/>
            <person name="Johnson W."/>
            <person name="Komissarov A."/>
            <person name="Korf I."/>
            <person name="Kuhn R."/>
            <person name="Larkin D.M."/>
            <person name="Lewin H."/>
            <person name="Lopez J.V."/>
            <person name="Ma J."/>
            <person name="Marques-Bonet T."/>
            <person name="Miller W."/>
            <person name="Murphy R."/>
            <person name="Pevzner P."/>
            <person name="Shapiro B."/>
            <person name="Steiner C."/>
            <person name="Tamazian G."/>
            <person name="Venkatesh B."/>
            <person name="Wang J."/>
            <person name="Wayne R."/>
            <person name="Wiley E."/>
            <person name="Yang H."/>
            <person name="Zhang G."/>
            <person name="Haussler D."/>
            <person name="Ryder O."/>
            <person name="O'Brien S.J."/>
        </authorList>
    </citation>
    <scope>NUCLEOTIDE SEQUENCE</scope>
</reference>
<sequence length="40" mass="4687">MYWTTSIVSFSPLVLHDCNMCGALVITKHFFLFSPKFYKL</sequence>
<dbReference type="Proteomes" id="UP000472240">
    <property type="component" value="Chromosome 3"/>
</dbReference>
<reference evidence="2" key="3">
    <citation type="submission" date="2018-12" db="EMBL/GenBank/DDBJ databases">
        <title>G10K-VGP greater horseshoe bat female genome, primary haplotype.</title>
        <authorList>
            <person name="Teeling E."/>
            <person name="Myers G."/>
            <person name="Vernes S."/>
            <person name="Pippel M."/>
            <person name="Winkler S."/>
            <person name="Fedrigo O."/>
            <person name="Rhie A."/>
            <person name="Koren S."/>
            <person name="Phillippy A."/>
            <person name="Lewin H."/>
            <person name="Damas J."/>
            <person name="Howe K."/>
            <person name="Mountcastle J."/>
            <person name="Jarvis E.D."/>
        </authorList>
    </citation>
    <scope>NUCLEOTIDE SEQUENCE [LARGE SCALE GENOMIC DNA]</scope>
</reference>
<dbReference type="GeneTree" id="ENSGT00390000000358"/>
<reference evidence="1 2" key="2">
    <citation type="journal article" date="2018" name="Annu Rev Anim Biosci">
        <title>Bat Biology, Genomes, and the Bat1K Project: To Generate Chromosome-Level Genomes for All Living Bat Species.</title>
        <authorList>
            <person name="Teeling E.C."/>
            <person name="Vernes S.C."/>
            <person name="Davalos L.M."/>
            <person name="Ray D.A."/>
            <person name="Gilbert M.T.P."/>
            <person name="Myers E."/>
        </authorList>
    </citation>
    <scope>NUCLEOTIDE SEQUENCE</scope>
</reference>
<evidence type="ECO:0000313" key="1">
    <source>
        <dbReference type="Ensembl" id="ENSRFEP00010000859.1"/>
    </source>
</evidence>
<organism evidence="1 2">
    <name type="scientific">Rhinolophus ferrumequinum</name>
    <name type="common">Greater horseshoe bat</name>
    <dbReference type="NCBI Taxonomy" id="59479"/>
    <lineage>
        <taxon>Eukaryota</taxon>
        <taxon>Metazoa</taxon>
        <taxon>Chordata</taxon>
        <taxon>Craniata</taxon>
        <taxon>Vertebrata</taxon>
        <taxon>Euteleostomi</taxon>
        <taxon>Mammalia</taxon>
        <taxon>Eutheria</taxon>
        <taxon>Laurasiatheria</taxon>
        <taxon>Chiroptera</taxon>
        <taxon>Yinpterochiroptera</taxon>
        <taxon>Rhinolophoidea</taxon>
        <taxon>Rhinolophidae</taxon>
        <taxon>Rhinolophinae</taxon>
        <taxon>Rhinolophus</taxon>
    </lineage>
</organism>
<proteinExistence type="predicted"/>
<reference evidence="1" key="5">
    <citation type="submission" date="2025-09" db="UniProtKB">
        <authorList>
            <consortium name="Ensembl"/>
        </authorList>
    </citation>
    <scope>IDENTIFICATION</scope>
</reference>
<protein>
    <submittedName>
        <fullName evidence="1">Ring finger protein 146</fullName>
    </submittedName>
</protein>
<evidence type="ECO:0000313" key="2">
    <source>
        <dbReference type="Proteomes" id="UP000472240"/>
    </source>
</evidence>
<dbReference type="Ensembl" id="ENSRFET00010000965.1">
    <property type="protein sequence ID" value="ENSRFEP00010000859.1"/>
    <property type="gene ID" value="ENSRFEG00010000661.1"/>
</dbReference>
<reference evidence="1" key="4">
    <citation type="submission" date="2025-08" db="UniProtKB">
        <authorList>
            <consortium name="Ensembl"/>
        </authorList>
    </citation>
    <scope>IDENTIFICATION</scope>
</reference>
<name>A0A671DRR6_RHIFE</name>